<dbReference type="InterPro" id="IPR029061">
    <property type="entry name" value="THDP-binding"/>
</dbReference>
<dbReference type="SUPFAM" id="SSF52518">
    <property type="entry name" value="Thiamin diphosphate-binding fold (THDP-binding)"/>
    <property type="match status" value="1"/>
</dbReference>
<dbReference type="SMART" id="SM00861">
    <property type="entry name" value="Transket_pyr"/>
    <property type="match status" value="1"/>
</dbReference>
<comment type="function">
    <text evidence="1">The branched-chain alpha-keto dehydrogenase complex catalyzes the overall conversion of alpha-keto acids to acyl-CoA and CO(2). It contains multiple copies of three enzymatic components: branched-chain alpha-keto acid decarboxylase (E1), lipoamide acyltransferase (E2) and lipoamide dehydrogenase (E3).</text>
</comment>
<dbReference type="FunFam" id="3.40.50.970:FF:000001">
    <property type="entry name" value="Pyruvate dehydrogenase E1 beta subunit"/>
    <property type="match status" value="1"/>
</dbReference>
<dbReference type="RefSeq" id="WP_101112597.1">
    <property type="nucleotide sequence ID" value="NZ_AP025144.1"/>
</dbReference>
<dbReference type="Gene3D" id="3.40.50.970">
    <property type="match status" value="1"/>
</dbReference>
<feature type="domain" description="Transketolase-like pyrimidine-binding" evidence="6">
    <location>
        <begin position="5"/>
        <end position="189"/>
    </location>
</feature>
<dbReference type="Proteomes" id="UP001156690">
    <property type="component" value="Unassembled WGS sequence"/>
</dbReference>
<dbReference type="InterPro" id="IPR009014">
    <property type="entry name" value="Transketo_C/PFOR_II"/>
</dbReference>
<gene>
    <name evidence="7" type="primary">acoB_2</name>
    <name evidence="7" type="ORF">GCM10007932_20520</name>
</gene>
<dbReference type="Gene3D" id="3.40.50.920">
    <property type="match status" value="1"/>
</dbReference>
<keyword evidence="3" id="KW-0786">Thiamine pyrophosphate</keyword>
<dbReference type="EMBL" id="BSNX01000020">
    <property type="protein sequence ID" value="GLQ72692.1"/>
    <property type="molecule type" value="Genomic_DNA"/>
</dbReference>
<organism evidence="7 8">
    <name type="scientific">Vibrio penaeicida</name>
    <dbReference type="NCBI Taxonomy" id="104609"/>
    <lineage>
        <taxon>Bacteria</taxon>
        <taxon>Pseudomonadati</taxon>
        <taxon>Pseudomonadota</taxon>
        <taxon>Gammaproteobacteria</taxon>
        <taxon>Vibrionales</taxon>
        <taxon>Vibrionaceae</taxon>
        <taxon>Vibrio</taxon>
    </lineage>
</organism>
<dbReference type="CDD" id="cd07036">
    <property type="entry name" value="TPP_PYR_E1-PDHc-beta_like"/>
    <property type="match status" value="1"/>
</dbReference>
<dbReference type="InterPro" id="IPR005475">
    <property type="entry name" value="Transketolase-like_Pyr-bd"/>
</dbReference>
<keyword evidence="2" id="KW-0560">Oxidoreductase</keyword>
<dbReference type="GO" id="GO:0016491">
    <property type="term" value="F:oxidoreductase activity"/>
    <property type="evidence" value="ECO:0007669"/>
    <property type="project" value="UniProtKB-KW"/>
</dbReference>
<dbReference type="Pfam" id="PF02780">
    <property type="entry name" value="Transketolase_C"/>
    <property type="match status" value="1"/>
</dbReference>
<dbReference type="FunFam" id="3.40.50.920:FF:000001">
    <property type="entry name" value="Pyruvate dehydrogenase E1 beta subunit"/>
    <property type="match status" value="1"/>
</dbReference>
<dbReference type="SUPFAM" id="SSF52922">
    <property type="entry name" value="TK C-terminal domain-like"/>
    <property type="match status" value="1"/>
</dbReference>
<evidence type="ECO:0000313" key="7">
    <source>
        <dbReference type="EMBL" id="GLQ72692.1"/>
    </source>
</evidence>
<evidence type="ECO:0000256" key="5">
    <source>
        <dbReference type="ARBA" id="ARBA00082400"/>
    </source>
</evidence>
<evidence type="ECO:0000313" key="8">
    <source>
        <dbReference type="Proteomes" id="UP001156690"/>
    </source>
</evidence>
<evidence type="ECO:0000259" key="6">
    <source>
        <dbReference type="SMART" id="SM00861"/>
    </source>
</evidence>
<dbReference type="InterPro" id="IPR033248">
    <property type="entry name" value="Transketolase_C"/>
</dbReference>
<dbReference type="AlphaFoldDB" id="A0AAV5NRQ9"/>
<dbReference type="PANTHER" id="PTHR43257:SF3">
    <property type="entry name" value="ACETOIN:2,6-DICHLOROPHENOLINDOPHENOL OXIDOREDUCTASE SUBUNIT BETA"/>
    <property type="match status" value="1"/>
</dbReference>
<dbReference type="Pfam" id="PF02779">
    <property type="entry name" value="Transket_pyr"/>
    <property type="match status" value="1"/>
</dbReference>
<evidence type="ECO:0000256" key="4">
    <source>
        <dbReference type="ARBA" id="ARBA00070795"/>
    </source>
</evidence>
<protein>
    <recommendedName>
        <fullName evidence="4">2-oxoisovalerate dehydrogenase subunit beta</fullName>
    </recommendedName>
    <alternativeName>
        <fullName evidence="5">Branched-chain alpha-keto acid dehydrogenase E1 component beta chain</fullName>
    </alternativeName>
</protein>
<sequence>MSRQLTFKDAINEAVDLEMTRDENVVMMGEDIVGGTGAPGEDDAWGGVLGVTKGLYAKHPKQMIDTPLSESAYVGAAIGAATCGLRPIAELMFIDFIGVCYDQILNQAAKFRYMFGGRAETPVVIRAMCGAGFRAAAQHSQMLTPMFTNLPGVKVVCPSNAYDAKGLLAQSIRDNDPVIFLEHKSLYQMEDDVPQEAYAIPFGEANVLREGNDVTLVSYGLTVHRAMEAASLAAKKGISCEVIDLRTLSPIDMDTVLESAEVTGRIVCIDEANERCSIAADVCAKVCEQGFSYLKAPAQMVTAPHTPVPFSPSLEDAYVPSADTILKRIEYVMKEGL</sequence>
<evidence type="ECO:0000256" key="3">
    <source>
        <dbReference type="ARBA" id="ARBA00023052"/>
    </source>
</evidence>
<dbReference type="NCBIfam" id="NF006667">
    <property type="entry name" value="PRK09212.1"/>
    <property type="match status" value="1"/>
</dbReference>
<accession>A0AAV5NRQ9</accession>
<evidence type="ECO:0000256" key="2">
    <source>
        <dbReference type="ARBA" id="ARBA00023002"/>
    </source>
</evidence>
<evidence type="ECO:0000256" key="1">
    <source>
        <dbReference type="ARBA" id="ARBA00002859"/>
    </source>
</evidence>
<dbReference type="PANTHER" id="PTHR43257">
    <property type="entry name" value="PYRUVATE DEHYDROGENASE E1 COMPONENT BETA SUBUNIT"/>
    <property type="match status" value="1"/>
</dbReference>
<reference evidence="8" key="1">
    <citation type="journal article" date="2019" name="Int. J. Syst. Evol. Microbiol.">
        <title>The Global Catalogue of Microorganisms (GCM) 10K type strain sequencing project: providing services to taxonomists for standard genome sequencing and annotation.</title>
        <authorList>
            <consortium name="The Broad Institute Genomics Platform"/>
            <consortium name="The Broad Institute Genome Sequencing Center for Infectious Disease"/>
            <person name="Wu L."/>
            <person name="Ma J."/>
        </authorList>
    </citation>
    <scope>NUCLEOTIDE SEQUENCE [LARGE SCALE GENOMIC DNA]</scope>
    <source>
        <strain evidence="8">NBRC 15640</strain>
    </source>
</reference>
<proteinExistence type="predicted"/>
<keyword evidence="8" id="KW-1185">Reference proteome</keyword>
<name>A0AAV5NRQ9_9VIBR</name>
<comment type="caution">
    <text evidence="7">The sequence shown here is derived from an EMBL/GenBank/DDBJ whole genome shotgun (WGS) entry which is preliminary data.</text>
</comment>